<dbReference type="KEGG" id="mes:Meso_0642"/>
<gene>
    <name evidence="7" type="ordered locus">Meso_0642</name>
</gene>
<sequence precursor="true">MRFRFRGTVMAAAAFSAFAVQTHAVNQRDDLSERDRARVEEVTRTADDFSEPEAFERMQGGAATTTKLINADIFSHPSATLEFAEQQRFLLGNGLFRKDWVTAPSSTQASDGLGPLFNARACQSCHIKDGRGHAPNGPEEQATSLLVRLSVPPSEEQEREILEGYLSSVGEPVYGGQLQDFAAAGLPAEGRVRIEYEELPVSLSGGETAHLRKPVLSIDKPGYGPLRPDTMLSARVAPPMIGLGLLEAIDEGDILAREDPNDADGDGISGRARRVRDETGQWKLGRFGWKGNAAGIMQQSADAFSHDMGLSTPLAPDHWGECTGAQAACRAIPHGAQPQFGDQEVPGDLLELVAFYSRNLAVPARRDIDRPEVLAGKKVFYEAGCAGCHTPKFVTRRDAVVPALAFQLIWPYTDLLLHDMGDGLADNRPEGMATGREWRTPPLWGIGLTKTVNSEASYLHDGRARTLLEAILWHGGEAEAAREKVVEMEKAERENLIRFLESL</sequence>
<dbReference type="GO" id="GO:0004130">
    <property type="term" value="F:cytochrome-c peroxidase activity"/>
    <property type="evidence" value="ECO:0007669"/>
    <property type="project" value="TreeGrafter"/>
</dbReference>
<keyword evidence="5" id="KW-0732">Signal</keyword>
<keyword evidence="2 4" id="KW-0479">Metal-binding</keyword>
<evidence type="ECO:0000259" key="6">
    <source>
        <dbReference type="PROSITE" id="PS51007"/>
    </source>
</evidence>
<evidence type="ECO:0000256" key="5">
    <source>
        <dbReference type="SAM" id="SignalP"/>
    </source>
</evidence>
<dbReference type="eggNOG" id="COG3488">
    <property type="taxonomic scope" value="Bacteria"/>
</dbReference>
<dbReference type="SUPFAM" id="SSF46626">
    <property type="entry name" value="Cytochrome c"/>
    <property type="match status" value="1"/>
</dbReference>
<dbReference type="PANTHER" id="PTHR30600:SF4">
    <property type="entry name" value="CYTOCHROME C DOMAIN-CONTAINING PROTEIN"/>
    <property type="match status" value="1"/>
</dbReference>
<dbReference type="PANTHER" id="PTHR30600">
    <property type="entry name" value="CYTOCHROME C PEROXIDASE-RELATED"/>
    <property type="match status" value="1"/>
</dbReference>
<feature type="chain" id="PRO_5005693266" description="Cytochrome c domain-containing protein" evidence="5">
    <location>
        <begin position="20"/>
        <end position="503"/>
    </location>
</feature>
<keyword evidence="1 4" id="KW-0349">Heme</keyword>
<dbReference type="InterPro" id="IPR036909">
    <property type="entry name" value="Cyt_c-like_dom_sf"/>
</dbReference>
<protein>
    <recommendedName>
        <fullName evidence="6">Cytochrome c domain-containing protein</fullName>
    </recommendedName>
</protein>
<dbReference type="PROSITE" id="PS51007">
    <property type="entry name" value="CYTC"/>
    <property type="match status" value="1"/>
</dbReference>
<keyword evidence="3 4" id="KW-0408">Iron</keyword>
<name>Q11KN3_CHESB</name>
<evidence type="ECO:0000256" key="3">
    <source>
        <dbReference type="ARBA" id="ARBA00023004"/>
    </source>
</evidence>
<dbReference type="Gene3D" id="1.10.760.10">
    <property type="entry name" value="Cytochrome c-like domain"/>
    <property type="match status" value="1"/>
</dbReference>
<evidence type="ECO:0000256" key="4">
    <source>
        <dbReference type="PROSITE-ProRule" id="PRU00433"/>
    </source>
</evidence>
<organism evidence="7">
    <name type="scientific">Chelativorans sp. (strain BNC1)</name>
    <dbReference type="NCBI Taxonomy" id="266779"/>
    <lineage>
        <taxon>Bacteria</taxon>
        <taxon>Pseudomonadati</taxon>
        <taxon>Pseudomonadota</taxon>
        <taxon>Alphaproteobacteria</taxon>
        <taxon>Hyphomicrobiales</taxon>
        <taxon>Phyllobacteriaceae</taxon>
        <taxon>Chelativorans</taxon>
    </lineage>
</organism>
<feature type="domain" description="Cytochrome c" evidence="6">
    <location>
        <begin position="371"/>
        <end position="503"/>
    </location>
</feature>
<dbReference type="AlphaFoldDB" id="Q11KN3"/>
<feature type="signal peptide" evidence="5">
    <location>
        <begin position="1"/>
        <end position="19"/>
    </location>
</feature>
<dbReference type="GO" id="GO:0020037">
    <property type="term" value="F:heme binding"/>
    <property type="evidence" value="ECO:0007669"/>
    <property type="project" value="InterPro"/>
</dbReference>
<accession>Q11KN3</accession>
<dbReference type="GO" id="GO:0009055">
    <property type="term" value="F:electron transfer activity"/>
    <property type="evidence" value="ECO:0007669"/>
    <property type="project" value="InterPro"/>
</dbReference>
<dbReference type="PIRSF" id="PIRSF028099">
    <property type="entry name" value="DUF1111"/>
    <property type="match status" value="1"/>
</dbReference>
<evidence type="ECO:0000256" key="2">
    <source>
        <dbReference type="ARBA" id="ARBA00022723"/>
    </source>
</evidence>
<dbReference type="EMBL" id="CP000390">
    <property type="protein sequence ID" value="ABG62042.1"/>
    <property type="molecule type" value="Genomic_DNA"/>
</dbReference>
<dbReference type="InterPro" id="IPR051395">
    <property type="entry name" value="Cytochrome_c_Peroxidase/MauG"/>
</dbReference>
<dbReference type="InterPro" id="IPR010538">
    <property type="entry name" value="DHOR"/>
</dbReference>
<dbReference type="HOGENOM" id="CLU_033900_1_0_5"/>
<dbReference type="Pfam" id="PF06537">
    <property type="entry name" value="DHOR"/>
    <property type="match status" value="1"/>
</dbReference>
<evidence type="ECO:0000313" key="7">
    <source>
        <dbReference type="EMBL" id="ABG62042.1"/>
    </source>
</evidence>
<proteinExistence type="predicted"/>
<dbReference type="STRING" id="266779.Meso_0642"/>
<dbReference type="InterPro" id="IPR009056">
    <property type="entry name" value="Cyt_c-like_dom"/>
</dbReference>
<reference evidence="7" key="1">
    <citation type="submission" date="2006-06" db="EMBL/GenBank/DDBJ databases">
        <title>Complete sequence of chromosome of Chelativorans sp. BNC1.</title>
        <authorList>
            <consortium name="US DOE Joint Genome Institute"/>
            <person name="Copeland A."/>
            <person name="Lucas S."/>
            <person name="Lapidus A."/>
            <person name="Barry K."/>
            <person name="Detter J.C."/>
            <person name="Glavina del Rio T."/>
            <person name="Hammon N."/>
            <person name="Israni S."/>
            <person name="Dalin E."/>
            <person name="Tice H."/>
            <person name="Pitluck S."/>
            <person name="Chertkov O."/>
            <person name="Brettin T."/>
            <person name="Bruce D."/>
            <person name="Han C."/>
            <person name="Tapia R."/>
            <person name="Gilna P."/>
            <person name="Schmutz J."/>
            <person name="Larimer F."/>
            <person name="Land M."/>
            <person name="Hauser L."/>
            <person name="Kyrpides N."/>
            <person name="Mikhailova N."/>
            <person name="Richardson P."/>
        </authorList>
    </citation>
    <scope>NUCLEOTIDE SEQUENCE</scope>
    <source>
        <strain evidence="7">BNC1</strain>
    </source>
</reference>
<dbReference type="GO" id="GO:0046872">
    <property type="term" value="F:metal ion binding"/>
    <property type="evidence" value="ECO:0007669"/>
    <property type="project" value="UniProtKB-KW"/>
</dbReference>
<evidence type="ECO:0000256" key="1">
    <source>
        <dbReference type="ARBA" id="ARBA00022617"/>
    </source>
</evidence>